<proteinExistence type="predicted"/>
<dbReference type="InterPro" id="IPR014710">
    <property type="entry name" value="RmlC-like_jellyroll"/>
</dbReference>
<reference evidence="2 3" key="1">
    <citation type="journal article" date="2024" name="Nat. Commun.">
        <title>Phylogenomics reveals the evolutionary origins of lichenization in chlorophyte algae.</title>
        <authorList>
            <person name="Puginier C."/>
            <person name="Libourel C."/>
            <person name="Otte J."/>
            <person name="Skaloud P."/>
            <person name="Haon M."/>
            <person name="Grisel S."/>
            <person name="Petersen M."/>
            <person name="Berrin J.G."/>
            <person name="Delaux P.M."/>
            <person name="Dal Grande F."/>
            <person name="Keller J."/>
        </authorList>
    </citation>
    <scope>NUCLEOTIDE SEQUENCE [LARGE SCALE GENOMIC DNA]</scope>
    <source>
        <strain evidence="2 3">SAG 245.80</strain>
    </source>
</reference>
<dbReference type="Gene3D" id="2.60.120.10">
    <property type="entry name" value="Jelly Rolls"/>
    <property type="match status" value="1"/>
</dbReference>
<evidence type="ECO:0000259" key="1">
    <source>
        <dbReference type="SMART" id="SM00835"/>
    </source>
</evidence>
<dbReference type="AlphaFoldDB" id="A0AAW1SE96"/>
<keyword evidence="3" id="KW-1185">Reference proteome</keyword>
<organism evidence="2 3">
    <name type="scientific">Elliptochloris bilobata</name>
    <dbReference type="NCBI Taxonomy" id="381761"/>
    <lineage>
        <taxon>Eukaryota</taxon>
        <taxon>Viridiplantae</taxon>
        <taxon>Chlorophyta</taxon>
        <taxon>core chlorophytes</taxon>
        <taxon>Trebouxiophyceae</taxon>
        <taxon>Trebouxiophyceae incertae sedis</taxon>
        <taxon>Elliptochloris clade</taxon>
        <taxon>Elliptochloris</taxon>
    </lineage>
</organism>
<sequence>MRKQVTPATFPFFSLAQSPGISQLMFIIKPCAQLAPHHHPRADELLTLVQGGPVHVGMVDEAAAGQQSIMLQMNELDLTMIPIGDVHFIENRQCQDAIIVGSFSNADPGVELTLSSLLTLPDPQLATALGLSQNATAQFRASTKPTRFQPVQDDGSCMRACNITQ</sequence>
<dbReference type="Proteomes" id="UP001445335">
    <property type="component" value="Unassembled WGS sequence"/>
</dbReference>
<feature type="domain" description="Cupin type-1" evidence="1">
    <location>
        <begin position="10"/>
        <end position="137"/>
    </location>
</feature>
<dbReference type="SMART" id="SM00835">
    <property type="entry name" value="Cupin_1"/>
    <property type="match status" value="1"/>
</dbReference>
<protein>
    <recommendedName>
        <fullName evidence="1">Cupin type-1 domain-containing protein</fullName>
    </recommendedName>
</protein>
<gene>
    <name evidence="2" type="ORF">WJX81_003655</name>
</gene>
<evidence type="ECO:0000313" key="3">
    <source>
        <dbReference type="Proteomes" id="UP001445335"/>
    </source>
</evidence>
<dbReference type="EMBL" id="JALJOU010000005">
    <property type="protein sequence ID" value="KAK9843723.1"/>
    <property type="molecule type" value="Genomic_DNA"/>
</dbReference>
<dbReference type="SUPFAM" id="SSF51182">
    <property type="entry name" value="RmlC-like cupins"/>
    <property type="match status" value="1"/>
</dbReference>
<comment type="caution">
    <text evidence="2">The sequence shown here is derived from an EMBL/GenBank/DDBJ whole genome shotgun (WGS) entry which is preliminary data.</text>
</comment>
<evidence type="ECO:0000313" key="2">
    <source>
        <dbReference type="EMBL" id="KAK9843723.1"/>
    </source>
</evidence>
<dbReference type="InterPro" id="IPR011051">
    <property type="entry name" value="RmlC_Cupin_sf"/>
</dbReference>
<dbReference type="Pfam" id="PF00190">
    <property type="entry name" value="Cupin_1"/>
    <property type="match status" value="1"/>
</dbReference>
<dbReference type="PANTHER" id="PTHR31238">
    <property type="entry name" value="GERMIN-LIKE PROTEIN SUBFAMILY 3 MEMBER 3"/>
    <property type="match status" value="1"/>
</dbReference>
<dbReference type="InterPro" id="IPR006045">
    <property type="entry name" value="Cupin_1"/>
</dbReference>
<accession>A0AAW1SE96</accession>
<name>A0AAW1SE96_9CHLO</name>